<dbReference type="Pfam" id="PF14316">
    <property type="entry name" value="DUF4381"/>
    <property type="match status" value="1"/>
</dbReference>
<dbReference type="Proteomes" id="UP000886251">
    <property type="component" value="Unassembled WGS sequence"/>
</dbReference>
<evidence type="ECO:0000256" key="1">
    <source>
        <dbReference type="SAM" id="Phobius"/>
    </source>
</evidence>
<dbReference type="InterPro" id="IPR025489">
    <property type="entry name" value="DUF4381"/>
</dbReference>
<accession>A0A831W681</accession>
<evidence type="ECO:0000313" key="2">
    <source>
        <dbReference type="EMBL" id="HEB97008.1"/>
    </source>
</evidence>
<name>A0A831W681_9GAMM</name>
<dbReference type="EMBL" id="DRKP01000137">
    <property type="protein sequence ID" value="HEB97008.1"/>
    <property type="molecule type" value="Genomic_DNA"/>
</dbReference>
<reference evidence="2" key="1">
    <citation type="journal article" date="2020" name="mSystems">
        <title>Genome- and Community-Level Interaction Insights into Carbon Utilization and Element Cycling Functions of Hydrothermarchaeota in Hydrothermal Sediment.</title>
        <authorList>
            <person name="Zhou Z."/>
            <person name="Liu Y."/>
            <person name="Xu W."/>
            <person name="Pan J."/>
            <person name="Luo Z.H."/>
            <person name="Li M."/>
        </authorList>
    </citation>
    <scope>NUCLEOTIDE SEQUENCE [LARGE SCALE GENOMIC DNA]</scope>
    <source>
        <strain evidence="2">HyVt-443</strain>
    </source>
</reference>
<gene>
    <name evidence="2" type="ORF">ENI96_11330</name>
</gene>
<dbReference type="AlphaFoldDB" id="A0A831W681"/>
<protein>
    <submittedName>
        <fullName evidence="2">DUF4381 domain-containing protein</fullName>
    </submittedName>
</protein>
<keyword evidence="1" id="KW-0472">Membrane</keyword>
<feature type="transmembrane region" description="Helical" evidence="1">
    <location>
        <begin position="20"/>
        <end position="45"/>
    </location>
</feature>
<keyword evidence="1" id="KW-1133">Transmembrane helix</keyword>
<organism evidence="2">
    <name type="scientific">Sedimenticola thiotaurini</name>
    <dbReference type="NCBI Taxonomy" id="1543721"/>
    <lineage>
        <taxon>Bacteria</taxon>
        <taxon>Pseudomonadati</taxon>
        <taxon>Pseudomonadota</taxon>
        <taxon>Gammaproteobacteria</taxon>
        <taxon>Chromatiales</taxon>
        <taxon>Sedimenticolaceae</taxon>
        <taxon>Sedimenticola</taxon>
    </lineage>
</organism>
<keyword evidence="1" id="KW-0812">Transmembrane</keyword>
<sequence length="173" mass="20258">MGPRLRDIHGLDPISWWPPAAGWWIGAALVILVVLLLVSLVRYLVRYPPGSWKQEAWAALRHLRSRRHTLTPKQAASELSELLRRIAIARFGRARAARLSGEEWLEWLREQDPNGFDWPARGRILLQLPYAPDDWAPGEETLDELIRAAQRMVRNSTEVYGRRKRSWWRLRRV</sequence>
<comment type="caution">
    <text evidence="2">The sequence shown here is derived from an EMBL/GenBank/DDBJ whole genome shotgun (WGS) entry which is preliminary data.</text>
</comment>
<proteinExistence type="predicted"/>